<organism evidence="1 2">
    <name type="scientific">Agrocybe pediades</name>
    <dbReference type="NCBI Taxonomy" id="84607"/>
    <lineage>
        <taxon>Eukaryota</taxon>
        <taxon>Fungi</taxon>
        <taxon>Dikarya</taxon>
        <taxon>Basidiomycota</taxon>
        <taxon>Agaricomycotina</taxon>
        <taxon>Agaricomycetes</taxon>
        <taxon>Agaricomycetidae</taxon>
        <taxon>Agaricales</taxon>
        <taxon>Agaricineae</taxon>
        <taxon>Strophariaceae</taxon>
        <taxon>Agrocybe</taxon>
    </lineage>
</organism>
<proteinExistence type="predicted"/>
<dbReference type="AlphaFoldDB" id="A0A8H4VU21"/>
<accession>A0A8H4VU21</accession>
<evidence type="ECO:0000313" key="1">
    <source>
        <dbReference type="EMBL" id="KAF4622573.1"/>
    </source>
</evidence>
<sequence>MPNINASARFAHPAPSERLPVEILLMIFEATLLADHSCVLEVMRAESTKFHASPRSIEYVKPAPLAAPLVLSQVSRRWRQIVLSTPSLWRNIAVPRFDWTMSDTAHSDRSHADSVYHHDPGSSPGACKRLVALWLERAVSAGANKLNICHAHPPSSEPNPIPCEHDIDSYAERSSGSWRSSAEPEIDRESAPARFMYLLDVYVDLAAYHTHWESLNLVLDNHAIKKFARLIKAQRKRFKEEELDAVEVLGQNLKELTITLPMTLRRPEWHYLQEIFAWVRKLPNLRTFVFYDHFSNNLWCVDESSELTSSPPDEVSGTEFNSLEFVQNLTRVRLFPPVTDKMLIDTLMTARAVVHASFSVNGFGDVDKRDETYFGDRAAELEDAPESTPTPAVVYADRKGIVLKNLRSLELAHTIDPLSVINVFSIPSLEVLVIRQGILGIKDTNTKEATRKLVRFLGQLKQPLRKLVLQDDLFENDVDMSDLFTLRDSRYGIEVVDIMLPHP</sequence>
<dbReference type="EMBL" id="JAACJL010000002">
    <property type="protein sequence ID" value="KAF4622573.1"/>
    <property type="molecule type" value="Genomic_DNA"/>
</dbReference>
<dbReference type="Proteomes" id="UP000521872">
    <property type="component" value="Unassembled WGS sequence"/>
</dbReference>
<dbReference type="Gene3D" id="1.20.1280.50">
    <property type="match status" value="1"/>
</dbReference>
<evidence type="ECO:0000313" key="2">
    <source>
        <dbReference type="Proteomes" id="UP000521872"/>
    </source>
</evidence>
<evidence type="ECO:0008006" key="3">
    <source>
        <dbReference type="Google" id="ProtNLM"/>
    </source>
</evidence>
<keyword evidence="2" id="KW-1185">Reference proteome</keyword>
<dbReference type="SUPFAM" id="SSF81383">
    <property type="entry name" value="F-box domain"/>
    <property type="match status" value="1"/>
</dbReference>
<gene>
    <name evidence="1" type="ORF">D9613_009396</name>
</gene>
<name>A0A8H4VU21_9AGAR</name>
<reference evidence="1 2" key="1">
    <citation type="submission" date="2019-12" db="EMBL/GenBank/DDBJ databases">
        <authorList>
            <person name="Floudas D."/>
            <person name="Bentzer J."/>
            <person name="Ahren D."/>
            <person name="Johansson T."/>
            <person name="Persson P."/>
            <person name="Tunlid A."/>
        </authorList>
    </citation>
    <scope>NUCLEOTIDE SEQUENCE [LARGE SCALE GENOMIC DNA]</scope>
    <source>
        <strain evidence="1 2">CBS 102.39</strain>
    </source>
</reference>
<comment type="caution">
    <text evidence="1">The sequence shown here is derived from an EMBL/GenBank/DDBJ whole genome shotgun (WGS) entry which is preliminary data.</text>
</comment>
<dbReference type="InterPro" id="IPR036047">
    <property type="entry name" value="F-box-like_dom_sf"/>
</dbReference>
<protein>
    <recommendedName>
        <fullName evidence="3">F-box domain-containing protein</fullName>
    </recommendedName>
</protein>